<feature type="region of interest" description="Disordered" evidence="1">
    <location>
        <begin position="1"/>
        <end position="33"/>
    </location>
</feature>
<name>A0A9P7R307_9PEZI</name>
<dbReference type="Proteomes" id="UP000699042">
    <property type="component" value="Unassembled WGS sequence"/>
</dbReference>
<evidence type="ECO:0000313" key="3">
    <source>
        <dbReference type="Proteomes" id="UP000699042"/>
    </source>
</evidence>
<organism evidence="2 3">
    <name type="scientific">Colletotrichum scovillei</name>
    <dbReference type="NCBI Taxonomy" id="1209932"/>
    <lineage>
        <taxon>Eukaryota</taxon>
        <taxon>Fungi</taxon>
        <taxon>Dikarya</taxon>
        <taxon>Ascomycota</taxon>
        <taxon>Pezizomycotina</taxon>
        <taxon>Sordariomycetes</taxon>
        <taxon>Hypocreomycetidae</taxon>
        <taxon>Glomerellales</taxon>
        <taxon>Glomerellaceae</taxon>
        <taxon>Colletotrichum</taxon>
        <taxon>Colletotrichum acutatum species complex</taxon>
    </lineage>
</organism>
<evidence type="ECO:0000256" key="1">
    <source>
        <dbReference type="SAM" id="MobiDB-lite"/>
    </source>
</evidence>
<accession>A0A9P7R307</accession>
<dbReference type="AlphaFoldDB" id="A0A9P7R307"/>
<evidence type="ECO:0000313" key="2">
    <source>
        <dbReference type="EMBL" id="KAG7047294.1"/>
    </source>
</evidence>
<feature type="compositionally biased region" description="Polar residues" evidence="1">
    <location>
        <begin position="24"/>
        <end position="33"/>
    </location>
</feature>
<proteinExistence type="predicted"/>
<feature type="non-terminal residue" evidence="2">
    <location>
        <position position="33"/>
    </location>
</feature>
<gene>
    <name evidence="2" type="ORF">JMJ77_010647</name>
</gene>
<protein>
    <submittedName>
        <fullName evidence="2">Uncharacterized protein</fullName>
    </submittedName>
</protein>
<comment type="caution">
    <text evidence="2">The sequence shown here is derived from an EMBL/GenBank/DDBJ whole genome shotgun (WGS) entry which is preliminary data.</text>
</comment>
<dbReference type="EMBL" id="JAESDN010000007">
    <property type="protein sequence ID" value="KAG7047294.1"/>
    <property type="molecule type" value="Genomic_DNA"/>
</dbReference>
<reference evidence="2" key="1">
    <citation type="submission" date="2021-05" db="EMBL/GenBank/DDBJ databases">
        <title>Comparative genomics of three Colletotrichum scovillei strains and genetic complementation revealed genes involved fungal growth and virulence on chili pepper.</title>
        <authorList>
            <person name="Hsieh D.-K."/>
            <person name="Chuang S.-C."/>
            <person name="Chen C.-Y."/>
            <person name="Chao Y.-T."/>
            <person name="Lu M.-Y.J."/>
            <person name="Lee M.-H."/>
            <person name="Shih M.-C."/>
        </authorList>
    </citation>
    <scope>NUCLEOTIDE SEQUENCE</scope>
    <source>
        <strain evidence="2">Coll-153</strain>
    </source>
</reference>
<keyword evidence="3" id="KW-1185">Reference proteome</keyword>
<sequence>MQVAMAMKTMNISLSEKEKEATKSNRPPQNKTR</sequence>